<gene>
    <name evidence="1" type="ORF">AVEN_43293_1</name>
</gene>
<keyword evidence="2" id="KW-1185">Reference proteome</keyword>
<name>A0A4Y2GG19_ARAVE</name>
<dbReference type="EMBL" id="BGPR01001345">
    <property type="protein sequence ID" value="GBM51675.1"/>
    <property type="molecule type" value="Genomic_DNA"/>
</dbReference>
<accession>A0A4Y2GG19</accession>
<comment type="caution">
    <text evidence="1">The sequence shown here is derived from an EMBL/GenBank/DDBJ whole genome shotgun (WGS) entry which is preliminary data.</text>
</comment>
<evidence type="ECO:0000313" key="1">
    <source>
        <dbReference type="EMBL" id="GBM51675.1"/>
    </source>
</evidence>
<proteinExistence type="predicted"/>
<dbReference type="Proteomes" id="UP000499080">
    <property type="component" value="Unassembled WGS sequence"/>
</dbReference>
<reference evidence="1 2" key="1">
    <citation type="journal article" date="2019" name="Sci. Rep.">
        <title>Orb-weaving spider Araneus ventricosus genome elucidates the spidroin gene catalogue.</title>
        <authorList>
            <person name="Kono N."/>
            <person name="Nakamura H."/>
            <person name="Ohtoshi R."/>
            <person name="Moran D.A.P."/>
            <person name="Shinohara A."/>
            <person name="Yoshida Y."/>
            <person name="Fujiwara M."/>
            <person name="Mori M."/>
            <person name="Tomita M."/>
            <person name="Arakawa K."/>
        </authorList>
    </citation>
    <scope>NUCLEOTIDE SEQUENCE [LARGE SCALE GENOMIC DNA]</scope>
</reference>
<organism evidence="1 2">
    <name type="scientific">Araneus ventricosus</name>
    <name type="common">Orbweaver spider</name>
    <name type="synonym">Epeira ventricosa</name>
    <dbReference type="NCBI Taxonomy" id="182803"/>
    <lineage>
        <taxon>Eukaryota</taxon>
        <taxon>Metazoa</taxon>
        <taxon>Ecdysozoa</taxon>
        <taxon>Arthropoda</taxon>
        <taxon>Chelicerata</taxon>
        <taxon>Arachnida</taxon>
        <taxon>Araneae</taxon>
        <taxon>Araneomorphae</taxon>
        <taxon>Entelegynae</taxon>
        <taxon>Araneoidea</taxon>
        <taxon>Araneidae</taxon>
        <taxon>Araneus</taxon>
    </lineage>
</organism>
<evidence type="ECO:0000313" key="2">
    <source>
        <dbReference type="Proteomes" id="UP000499080"/>
    </source>
</evidence>
<sequence>MDRSQKETPSLLTYLQTFFIDFKELQYSTLIFALKCFVNKGQYVTIQVLSIDTSYPRKLMFELIPLSCEDLRRYSGYPSCPVCVSLKKWLGIALYKFHPSCMENVDVCFRMGREPSALLQCKKNTDLLVD</sequence>
<protein>
    <submittedName>
        <fullName evidence="1">Uncharacterized protein</fullName>
    </submittedName>
</protein>
<dbReference type="AlphaFoldDB" id="A0A4Y2GG19"/>